<dbReference type="EMBL" id="WIBF01000029">
    <property type="protein sequence ID" value="MQQ10849.1"/>
    <property type="molecule type" value="Genomic_DNA"/>
</dbReference>
<evidence type="ECO:0000313" key="1">
    <source>
        <dbReference type="EMBL" id="MQQ10849.1"/>
    </source>
</evidence>
<accession>A0A843YNM7</accession>
<gene>
    <name evidence="1" type="ORF">GFB49_20570</name>
</gene>
<proteinExistence type="predicted"/>
<dbReference type="AlphaFoldDB" id="A0A843YNM7"/>
<keyword evidence="2" id="KW-1185">Reference proteome</keyword>
<comment type="caution">
    <text evidence="1">The sequence shown here is derived from an EMBL/GenBank/DDBJ whole genome shotgun (WGS) entry which is preliminary data.</text>
</comment>
<protein>
    <recommendedName>
        <fullName evidence="3">DUF2946 domain-containing protein</fullName>
    </recommendedName>
</protein>
<evidence type="ECO:0008006" key="3">
    <source>
        <dbReference type="Google" id="ProtNLM"/>
    </source>
</evidence>
<name>A0A843YNM7_9RHOB</name>
<dbReference type="RefSeq" id="WP_194269436.1">
    <property type="nucleotide sequence ID" value="NZ_WIBF01000029.1"/>
</dbReference>
<dbReference type="Proteomes" id="UP000444174">
    <property type="component" value="Unassembled WGS sequence"/>
</dbReference>
<sequence length="123" mass="13433">MGASIWLKKLQRFSLMLLLSGLIVVQFMQIASAARFSFDDHMSHCGSVLAQNHDGHDHLAETNDAHNGQNSVCDMTSCQAFFVFVSDIQSPFIAQIAADPVTIDGSMFSGPFLPQIGKPPKHN</sequence>
<evidence type="ECO:0000313" key="2">
    <source>
        <dbReference type="Proteomes" id="UP000444174"/>
    </source>
</evidence>
<reference evidence="1 2" key="1">
    <citation type="submission" date="2019-10" db="EMBL/GenBank/DDBJ databases">
        <title>Epibacterium sp. nov., isolated from seawater.</title>
        <authorList>
            <person name="Zhang X."/>
            <person name="Li N."/>
        </authorList>
    </citation>
    <scope>NUCLEOTIDE SEQUENCE [LARGE SCALE GENOMIC DNA]</scope>
    <source>
        <strain evidence="1 2">SM1979</strain>
    </source>
</reference>
<organism evidence="1 2">
    <name type="scientific">Tritonibacter litoralis</name>
    <dbReference type="NCBI Taxonomy" id="2662264"/>
    <lineage>
        <taxon>Bacteria</taxon>
        <taxon>Pseudomonadati</taxon>
        <taxon>Pseudomonadota</taxon>
        <taxon>Alphaproteobacteria</taxon>
        <taxon>Rhodobacterales</taxon>
        <taxon>Paracoccaceae</taxon>
        <taxon>Tritonibacter</taxon>
    </lineage>
</organism>